<protein>
    <recommendedName>
        <fullName evidence="7">Calcium-binding protein</fullName>
    </recommendedName>
</protein>
<feature type="compositionally biased region" description="Polar residues" evidence="4">
    <location>
        <begin position="16"/>
        <end position="30"/>
    </location>
</feature>
<sequence>GELQAPDTSDAEPVYQKSTPGTSSTFTTNDGDIITMTSADNGGLNGINGHHYQTVEGVFEGYYMGTNPGTWTDSHTHVLSEEVNGLRVTVGYMTYSEQIWFKLDGVEISLADGIANGTISISNLSGDNDDFINEAGHLQSRDVDTRDYTTIDIDVPFTTLEVLSSGHSGGISYEIYVDTTPVVPADGNDTIYGQAGDDIIDGGSGNDDLNGGADNDTIEGGYGNDVVHGDEGDDLLLGDEGNDKLYGDEGQDEIHGGAGSDVINAGEGNDRAFGGDGDDRIIGRWGDDTLKGDGGNDLIRGEWGQDRLFGGTGNDELYGGGDYDVIKGEEGDDLIVGGEGNDYLWGGEGSDVFYFDTSANGGSDNIFDFEKGVDVIEIHGSYSTGMNDVTYWAHDANTTAFHFGNSNSSIVLHDFSIDQVSADIFDFT</sequence>
<dbReference type="PRINTS" id="PR00313">
    <property type="entry name" value="CABNDNGRPT"/>
</dbReference>
<evidence type="ECO:0008006" key="7">
    <source>
        <dbReference type="Google" id="ProtNLM"/>
    </source>
</evidence>
<dbReference type="InterPro" id="IPR050557">
    <property type="entry name" value="RTX_toxin/Mannuronan_C5-epim"/>
</dbReference>
<dbReference type="EMBL" id="MDAL01000050">
    <property type="protein sequence ID" value="PMN88606.1"/>
    <property type="molecule type" value="Genomic_DNA"/>
</dbReference>
<accession>A0A2N7L576</accession>
<gene>
    <name evidence="5" type="ORF">BCT23_23820</name>
</gene>
<evidence type="ECO:0000313" key="5">
    <source>
        <dbReference type="EMBL" id="PMN88606.1"/>
    </source>
</evidence>
<dbReference type="GO" id="GO:0005576">
    <property type="term" value="C:extracellular region"/>
    <property type="evidence" value="ECO:0007669"/>
    <property type="project" value="UniProtKB-SubCell"/>
</dbReference>
<feature type="region of interest" description="Disordered" evidence="4">
    <location>
        <begin position="1"/>
        <end position="30"/>
    </location>
</feature>
<dbReference type="Gene3D" id="2.150.10.10">
    <property type="entry name" value="Serralysin-like metalloprotease, C-terminal"/>
    <property type="match status" value="3"/>
</dbReference>
<dbReference type="PANTHER" id="PTHR38340">
    <property type="entry name" value="S-LAYER PROTEIN"/>
    <property type="match status" value="1"/>
</dbReference>
<dbReference type="Proteomes" id="UP000235387">
    <property type="component" value="Unassembled WGS sequence"/>
</dbReference>
<dbReference type="AlphaFoldDB" id="A0A2N7L576"/>
<evidence type="ECO:0000256" key="4">
    <source>
        <dbReference type="SAM" id="MobiDB-lite"/>
    </source>
</evidence>
<comment type="subcellular location">
    <subcellularLocation>
        <location evidence="1">Secreted</location>
    </subcellularLocation>
</comment>
<evidence type="ECO:0000256" key="3">
    <source>
        <dbReference type="ARBA" id="ARBA00022837"/>
    </source>
</evidence>
<keyword evidence="3" id="KW-0106">Calcium</keyword>
<dbReference type="SUPFAM" id="SSF51120">
    <property type="entry name" value="beta-Roll"/>
    <property type="match status" value="2"/>
</dbReference>
<evidence type="ECO:0000256" key="1">
    <source>
        <dbReference type="ARBA" id="ARBA00004613"/>
    </source>
</evidence>
<evidence type="ECO:0000313" key="6">
    <source>
        <dbReference type="Proteomes" id="UP000235387"/>
    </source>
</evidence>
<feature type="non-terminal residue" evidence="5">
    <location>
        <position position="1"/>
    </location>
</feature>
<proteinExistence type="predicted"/>
<dbReference type="GO" id="GO:0005509">
    <property type="term" value="F:calcium ion binding"/>
    <property type="evidence" value="ECO:0007669"/>
    <property type="project" value="InterPro"/>
</dbReference>
<comment type="caution">
    <text evidence="5">The sequence shown here is derived from an EMBL/GenBank/DDBJ whole genome shotgun (WGS) entry which is preliminary data.</text>
</comment>
<dbReference type="InterPro" id="IPR011049">
    <property type="entry name" value="Serralysin-like_metalloprot_C"/>
</dbReference>
<evidence type="ECO:0000256" key="2">
    <source>
        <dbReference type="ARBA" id="ARBA00022525"/>
    </source>
</evidence>
<organism evidence="5 6">
    <name type="scientific">Enterovibrio norvegicus</name>
    <dbReference type="NCBI Taxonomy" id="188144"/>
    <lineage>
        <taxon>Bacteria</taxon>
        <taxon>Pseudomonadati</taxon>
        <taxon>Pseudomonadota</taxon>
        <taxon>Gammaproteobacteria</taxon>
        <taxon>Vibrionales</taxon>
        <taxon>Vibrionaceae</taxon>
        <taxon>Enterovibrio</taxon>
    </lineage>
</organism>
<dbReference type="RefSeq" id="WP_133151934.1">
    <property type="nucleotide sequence ID" value="NZ_MDAL01000050.1"/>
</dbReference>
<dbReference type="InterPro" id="IPR018511">
    <property type="entry name" value="Hemolysin-typ_Ca-bd_CS"/>
</dbReference>
<dbReference type="Pfam" id="PF00353">
    <property type="entry name" value="HemolysinCabind"/>
    <property type="match status" value="4"/>
</dbReference>
<keyword evidence="2" id="KW-0964">Secreted</keyword>
<dbReference type="PANTHER" id="PTHR38340:SF1">
    <property type="entry name" value="S-LAYER PROTEIN"/>
    <property type="match status" value="1"/>
</dbReference>
<feature type="region of interest" description="Disordered" evidence="4">
    <location>
        <begin position="249"/>
        <end position="278"/>
    </location>
</feature>
<reference evidence="6" key="1">
    <citation type="submission" date="2016-07" db="EMBL/GenBank/DDBJ databases">
        <title>Nontailed viruses are major unrecognized killers of bacteria in the ocean.</title>
        <authorList>
            <person name="Kauffman K."/>
            <person name="Hussain F."/>
            <person name="Yang J."/>
            <person name="Arevalo P."/>
            <person name="Brown J."/>
            <person name="Cutler M."/>
            <person name="Kelly L."/>
            <person name="Polz M.F."/>
        </authorList>
    </citation>
    <scope>NUCLEOTIDE SEQUENCE [LARGE SCALE GENOMIC DNA]</scope>
    <source>
        <strain evidence="6">10N.261.45.A10</strain>
    </source>
</reference>
<dbReference type="PROSITE" id="PS00330">
    <property type="entry name" value="HEMOLYSIN_CALCIUM"/>
    <property type="match status" value="5"/>
</dbReference>
<name>A0A2N7L576_9GAMM</name>
<dbReference type="InterPro" id="IPR001343">
    <property type="entry name" value="Hemolysn_Ca-bd"/>
</dbReference>